<feature type="compositionally biased region" description="Basic residues" evidence="18">
    <location>
        <begin position="686"/>
        <end position="698"/>
    </location>
</feature>
<dbReference type="GO" id="GO:0006265">
    <property type="term" value="P:DNA topological change"/>
    <property type="evidence" value="ECO:0007669"/>
    <property type="project" value="UniProtKB-UniRule"/>
</dbReference>
<dbReference type="Pfam" id="PF01751">
    <property type="entry name" value="Toprim"/>
    <property type="match status" value="1"/>
</dbReference>
<dbReference type="Pfam" id="PF00204">
    <property type="entry name" value="DNA_gyraseB"/>
    <property type="match status" value="1"/>
</dbReference>
<evidence type="ECO:0000256" key="10">
    <source>
        <dbReference type="ARBA" id="ARBA00022840"/>
    </source>
</evidence>
<evidence type="ECO:0000256" key="7">
    <source>
        <dbReference type="ARBA" id="ARBA00019635"/>
    </source>
</evidence>
<dbReference type="InterPro" id="IPR013758">
    <property type="entry name" value="Topo_IIA_A/C_ab"/>
</dbReference>
<comment type="similarity">
    <text evidence="5">Belongs to the type II topoisomerase family.</text>
</comment>
<gene>
    <name evidence="20" type="ORF">LCMiAC02_04160</name>
</gene>
<keyword evidence="12 16" id="KW-0799">Topoisomerase</keyword>
<dbReference type="Gene3D" id="3.40.50.670">
    <property type="match status" value="2"/>
</dbReference>
<dbReference type="PANTHER" id="PTHR10169">
    <property type="entry name" value="DNA TOPOISOMERASE/GYRASE"/>
    <property type="match status" value="1"/>
</dbReference>
<dbReference type="PRINTS" id="PR01158">
    <property type="entry name" value="TOPISMRASEII"/>
</dbReference>
<dbReference type="InterPro" id="IPR001154">
    <property type="entry name" value="TopoII_euk"/>
</dbReference>
<evidence type="ECO:0000256" key="18">
    <source>
        <dbReference type="SAM" id="MobiDB-lite"/>
    </source>
</evidence>
<sequence length="1229" mass="143200">MSTKRTKSKKKSRKNETEDRFKILDPHEHILKRPDMYLGSIKPDRLDTWVCNKKNVLVYKSIKYVPGFYKIFDEILVNARDQTIRDKTCKKIKITINQKEGIISCYNNGYKEAIPIRKHKEYDIYIPQFIFGKLLTSTNYDDDGKTVGGKNGLGAKLTNIYSTEFNVEVIDQEKELKYTQKFTNNMYKIHKPKIIDCDEESGICITFKPDFKRFGIKKLNNDTVSLFKKRVYDIAACSNNRVKVYLNDELINIKTFEDYIKMFYASEKEMPPYVYEKINSRWEICVVYDPKPGTYRQISFVNGINTFIGGKHIDHVKKKILDKLLEFIKKKEKGLDIKRAYLANNMTIFVKSVIEDPSFQSQTKAYLTTKVSDFTSKEKYKCVISSQFIKDVIATGITEEAIKFAKLKSSMASISGGKKTTNVKLHKYERALWAGGKKSHLCSLFLTEGDSAANFAIAGRKILGMNVTGVFPLKGKLLNTRDCSPKKLKENAEIKNIIKIMGLKRGVEYKTVADIKKLNYGSIVALTDEDVDGYHIKGLIMNFIHTFWPSLLENPHGFLRSLSTPIVRCWKKTDKRMKNVKLFYTLSEFDKWKKKIGENIKKWNVKYFKGLGSSSVKQAKECFKNYENTYTKYVWDDKEDSDDELSDSDDGQSDSDDGQSDGGDDEYIEKKNIVIVNDHNRDNKSKSKSKNKSKTKAKNRNERAINLAFDKKLADARKIWLSKYNKNNILNRNNRNVSFYHFINKELIHFSIYNVVRAVPSICDGYKTSQRKILYGSLKVNIQNKEMKVAQLSGSVSLNTGYHHGEKSLQDAIINMAQNFPGSNNINILRPNGDFGNRRQGGKNHASPRYIYTQLNELVPLIFRKDDNYIYIYVQDDGKNLEPEVFAPIIPMILVNGTKGIGTGYSTTIPCFNPLDIIKNIRRLLDGKKSKHMYPWYYGFKNNIKKLNNKTYQSYGEYEKISNNTYRITDLPVGIWTENYYEYLDTLICNKKDKKDNKKKILQDYTKKSGLNTVDIDVILDKTVLRNLARSSDSKKEAIEKSLKMTHNIKLTNMHLFDSTGNIKKYTSANEIIDEYYKFRLDMYVKRKKYILKLMENELLLLKWTKKFMKYYNKKKIKFIEDGKHKKKSEIIDRIVELKFPKLSKKVDALENKKTYDYLTNFKIFDLTEENVKKLTDEYNEKKKKYDEYKNIKVEDIWLGELLELETAYKKWLKLRIKLDKDNESITKK</sequence>
<dbReference type="InterPro" id="IPR002205">
    <property type="entry name" value="Topo_IIA_dom_A"/>
</dbReference>
<comment type="catalytic activity">
    <reaction evidence="1 16">
        <text>ATP-dependent breakage, passage and rejoining of double-stranded DNA.</text>
        <dbReference type="EC" id="5.6.2.2"/>
    </reaction>
</comment>
<dbReference type="InterPro" id="IPR050634">
    <property type="entry name" value="DNA_Topoisomerase_II"/>
</dbReference>
<keyword evidence="14 16" id="KW-0413">Isomerase</keyword>
<evidence type="ECO:0000256" key="13">
    <source>
        <dbReference type="ARBA" id="ARBA00023125"/>
    </source>
</evidence>
<dbReference type="FunFam" id="3.90.199.10:FF:000002">
    <property type="entry name" value="DNA topoisomerase 2"/>
    <property type="match status" value="1"/>
</dbReference>
<dbReference type="InterPro" id="IPR001241">
    <property type="entry name" value="Topo_IIA"/>
</dbReference>
<dbReference type="Gene3D" id="3.30.230.10">
    <property type="match status" value="1"/>
</dbReference>
<dbReference type="FunFam" id="3.40.50.670:FF:000001">
    <property type="entry name" value="DNA topoisomerase 2"/>
    <property type="match status" value="1"/>
</dbReference>
<dbReference type="InterPro" id="IPR020568">
    <property type="entry name" value="Ribosomal_Su5_D2-typ_SF"/>
</dbReference>
<dbReference type="InterPro" id="IPR006171">
    <property type="entry name" value="TOPRIM_dom"/>
</dbReference>
<evidence type="ECO:0000256" key="12">
    <source>
        <dbReference type="ARBA" id="ARBA00023029"/>
    </source>
</evidence>
<evidence type="ECO:0000256" key="3">
    <source>
        <dbReference type="ARBA" id="ARBA00001936"/>
    </source>
</evidence>
<dbReference type="CDD" id="cd03481">
    <property type="entry name" value="TopoIIA_Trans_ScTopoIIA"/>
    <property type="match status" value="1"/>
</dbReference>
<feature type="active site" description="O-(5'-phospho-DNA)-tyrosine intermediate" evidence="16">
    <location>
        <position position="850"/>
    </location>
</feature>
<comment type="cofactor">
    <cofactor evidence="4">
        <name>Mg(2+)</name>
        <dbReference type="ChEBI" id="CHEBI:18420"/>
    </cofactor>
</comment>
<comment type="cofactor">
    <cofactor evidence="3">
        <name>Mn(2+)</name>
        <dbReference type="ChEBI" id="CHEBI:29035"/>
    </cofactor>
</comment>
<dbReference type="InterPro" id="IPR013759">
    <property type="entry name" value="Topo_IIA_B_C"/>
</dbReference>
<dbReference type="InterPro" id="IPR013506">
    <property type="entry name" value="Topo_IIA_bsu_dom2"/>
</dbReference>
<dbReference type="GO" id="GO:0046872">
    <property type="term" value="F:metal ion binding"/>
    <property type="evidence" value="ECO:0007669"/>
    <property type="project" value="UniProtKB-KW"/>
</dbReference>
<dbReference type="Gene3D" id="3.30.565.10">
    <property type="entry name" value="Histidine kinase-like ATPase, C-terminal domain"/>
    <property type="match status" value="1"/>
</dbReference>
<evidence type="ECO:0000259" key="19">
    <source>
        <dbReference type="PROSITE" id="PS52040"/>
    </source>
</evidence>
<dbReference type="GO" id="GO:0003918">
    <property type="term" value="F:DNA topoisomerase type II (double strand cut, ATP-hydrolyzing) activity"/>
    <property type="evidence" value="ECO:0007669"/>
    <property type="project" value="UniProtKB-EC"/>
</dbReference>
<evidence type="ECO:0000256" key="15">
    <source>
        <dbReference type="ARBA" id="ARBA00031138"/>
    </source>
</evidence>
<keyword evidence="17" id="KW-0175">Coiled coil</keyword>
<evidence type="ECO:0000256" key="8">
    <source>
        <dbReference type="ARBA" id="ARBA00022723"/>
    </source>
</evidence>
<protein>
    <recommendedName>
        <fullName evidence="7">DNA topoisomerase 2</fullName>
        <ecNumber evidence="6">5.6.2.2</ecNumber>
    </recommendedName>
    <alternativeName>
        <fullName evidence="15">DNA topoisomerase II</fullName>
    </alternativeName>
</protein>
<feature type="region of interest" description="Disordered" evidence="18">
    <location>
        <begin position="678"/>
        <end position="701"/>
    </location>
</feature>
<dbReference type="SUPFAM" id="SSF54211">
    <property type="entry name" value="Ribosomal protein S5 domain 2-like"/>
    <property type="match status" value="1"/>
</dbReference>
<evidence type="ECO:0000256" key="11">
    <source>
        <dbReference type="ARBA" id="ARBA00022842"/>
    </source>
</evidence>
<keyword evidence="8" id="KW-0479">Metal-binding</keyword>
<dbReference type="InterPro" id="IPR014721">
    <property type="entry name" value="Ribsml_uS5_D2-typ_fold_subgr"/>
</dbReference>
<comment type="cofactor">
    <cofactor evidence="2">
        <name>Ca(2+)</name>
        <dbReference type="ChEBI" id="CHEBI:29108"/>
    </cofactor>
</comment>
<dbReference type="InterPro" id="IPR036890">
    <property type="entry name" value="HATPase_C_sf"/>
</dbReference>
<keyword evidence="13 16" id="KW-0238">DNA-binding</keyword>
<feature type="coiled-coil region" evidence="17">
    <location>
        <begin position="1165"/>
        <end position="1192"/>
    </location>
</feature>
<dbReference type="GO" id="GO:0003677">
    <property type="term" value="F:DNA binding"/>
    <property type="evidence" value="ECO:0007669"/>
    <property type="project" value="UniProtKB-UniRule"/>
</dbReference>
<dbReference type="EMBL" id="MK500414">
    <property type="protein sequence ID" value="QBK89321.1"/>
    <property type="molecule type" value="Genomic_DNA"/>
</dbReference>
<dbReference type="SUPFAM" id="SSF55874">
    <property type="entry name" value="ATPase domain of HSP90 chaperone/DNA topoisomerase II/histidine kinase"/>
    <property type="match status" value="1"/>
</dbReference>
<dbReference type="GO" id="GO:0000819">
    <property type="term" value="P:sister chromatid segregation"/>
    <property type="evidence" value="ECO:0007669"/>
    <property type="project" value="TreeGrafter"/>
</dbReference>
<evidence type="ECO:0000256" key="2">
    <source>
        <dbReference type="ARBA" id="ARBA00001913"/>
    </source>
</evidence>
<dbReference type="Pfam" id="PF16898">
    <property type="entry name" value="TOPRIM_C"/>
    <property type="match status" value="2"/>
</dbReference>
<feature type="domain" description="Topo IIA-type catalytic" evidence="19">
    <location>
        <begin position="759"/>
        <end position="1202"/>
    </location>
</feature>
<dbReference type="Gene3D" id="3.30.1360.40">
    <property type="match status" value="1"/>
</dbReference>
<accession>A0A4D5XFX2</accession>
<dbReference type="PANTHER" id="PTHR10169:SF38">
    <property type="entry name" value="DNA TOPOISOMERASE 2"/>
    <property type="match status" value="1"/>
</dbReference>
<dbReference type="SMART" id="SM00433">
    <property type="entry name" value="TOP2c"/>
    <property type="match status" value="1"/>
</dbReference>
<dbReference type="GO" id="GO:0005524">
    <property type="term" value="F:ATP binding"/>
    <property type="evidence" value="ECO:0007669"/>
    <property type="project" value="UniProtKB-KW"/>
</dbReference>
<dbReference type="InterPro" id="IPR013760">
    <property type="entry name" value="Topo_IIA-like_dom_sf"/>
</dbReference>
<evidence type="ECO:0000256" key="4">
    <source>
        <dbReference type="ARBA" id="ARBA00001946"/>
    </source>
</evidence>
<proteinExistence type="inferred from homology"/>
<dbReference type="PRINTS" id="PR00418">
    <property type="entry name" value="TPI2FAMILY"/>
</dbReference>
<evidence type="ECO:0000256" key="6">
    <source>
        <dbReference type="ARBA" id="ARBA00012895"/>
    </source>
</evidence>
<evidence type="ECO:0000256" key="14">
    <source>
        <dbReference type="ARBA" id="ARBA00023235"/>
    </source>
</evidence>
<keyword evidence="10" id="KW-0067">ATP-binding</keyword>
<keyword evidence="11" id="KW-0460">Magnesium</keyword>
<evidence type="ECO:0000313" key="20">
    <source>
        <dbReference type="EMBL" id="QBK89321.1"/>
    </source>
</evidence>
<reference evidence="20" key="1">
    <citation type="journal article" date="2019" name="MBio">
        <title>Virus Genomes from Deep Sea Sediments Expand the Ocean Megavirome and Support Independent Origins of Viral Gigantism.</title>
        <authorList>
            <person name="Backstrom D."/>
            <person name="Yutin N."/>
            <person name="Jorgensen S.L."/>
            <person name="Dharamshi J."/>
            <person name="Homa F."/>
            <person name="Zaremba-Niedwiedzka K."/>
            <person name="Spang A."/>
            <person name="Wolf Y.I."/>
            <person name="Koonin E.V."/>
            <person name="Ettema T.J."/>
        </authorList>
    </citation>
    <scope>NUCLEOTIDE SEQUENCE</scope>
</reference>
<feature type="region of interest" description="Disordered" evidence="18">
    <location>
        <begin position="639"/>
        <end position="665"/>
    </location>
</feature>
<dbReference type="Gene3D" id="3.90.199.10">
    <property type="entry name" value="Topoisomerase II, domain 5"/>
    <property type="match status" value="1"/>
</dbReference>
<dbReference type="InterPro" id="IPR031660">
    <property type="entry name" value="TOPRIM_C"/>
</dbReference>
<dbReference type="Gene3D" id="1.10.268.10">
    <property type="entry name" value="Topoisomerase, domain 3"/>
    <property type="match status" value="1"/>
</dbReference>
<name>A0A4D5XFX2_9VIRU</name>
<evidence type="ECO:0000256" key="1">
    <source>
        <dbReference type="ARBA" id="ARBA00000185"/>
    </source>
</evidence>
<dbReference type="InterPro" id="IPR013757">
    <property type="entry name" value="Topo_IIA_A_a_sf"/>
</dbReference>
<dbReference type="PROSITE" id="PS52040">
    <property type="entry name" value="TOPO_IIA"/>
    <property type="match status" value="1"/>
</dbReference>
<evidence type="ECO:0000256" key="17">
    <source>
        <dbReference type="SAM" id="Coils"/>
    </source>
</evidence>
<dbReference type="Gene3D" id="3.30.1490.30">
    <property type="match status" value="1"/>
</dbReference>
<organism evidence="20">
    <name type="scientific">Mimivirus LCMiAC02</name>
    <dbReference type="NCBI Taxonomy" id="2506609"/>
    <lineage>
        <taxon>Viruses</taxon>
        <taxon>Varidnaviria</taxon>
        <taxon>Bamfordvirae</taxon>
        <taxon>Nucleocytoviricota</taxon>
        <taxon>Megaviricetes</taxon>
        <taxon>Imitervirales</taxon>
        <taxon>Mimiviridae</taxon>
        <taxon>Klosneuvirinae</taxon>
    </lineage>
</organism>
<dbReference type="Pfam" id="PF00521">
    <property type="entry name" value="DNA_topoisoIV"/>
    <property type="match status" value="1"/>
</dbReference>
<dbReference type="SUPFAM" id="SSF56719">
    <property type="entry name" value="Type II DNA topoisomerase"/>
    <property type="match status" value="2"/>
</dbReference>
<evidence type="ECO:0000256" key="5">
    <source>
        <dbReference type="ARBA" id="ARBA00011080"/>
    </source>
</evidence>
<evidence type="ECO:0000256" key="16">
    <source>
        <dbReference type="PROSITE-ProRule" id="PRU01384"/>
    </source>
</evidence>
<evidence type="ECO:0000256" key="9">
    <source>
        <dbReference type="ARBA" id="ARBA00022741"/>
    </source>
</evidence>
<dbReference type="SMART" id="SM00434">
    <property type="entry name" value="TOP4c"/>
    <property type="match status" value="1"/>
</dbReference>
<keyword evidence="9" id="KW-0547">Nucleotide-binding</keyword>
<dbReference type="EC" id="5.6.2.2" evidence="6"/>